<feature type="region of interest" description="Disordered" evidence="1">
    <location>
        <begin position="36"/>
        <end position="93"/>
    </location>
</feature>
<sequence length="176" mass="19508">MGFDLELITRATGEAPAPAFQTLATREDTHVALLEDNPTLFTKLPRGRKSPAKSLTGTKRGRQAETSGAKRGRPSDTAESPEAKRPRSKSHNSIYIHTDVMKLTWKEGEYIVLNVRNKTTDAEATPRKCQILASGAITRASGQFAGLVVRCPDDLQSAGSRNTRKRKRKRRHCRLL</sequence>
<dbReference type="AlphaFoldDB" id="A0A6C0K3G6"/>
<organism evidence="2">
    <name type="scientific">viral metagenome</name>
    <dbReference type="NCBI Taxonomy" id="1070528"/>
    <lineage>
        <taxon>unclassified sequences</taxon>
        <taxon>metagenomes</taxon>
        <taxon>organismal metagenomes</taxon>
    </lineage>
</organism>
<reference evidence="2" key="1">
    <citation type="journal article" date="2020" name="Nature">
        <title>Giant virus diversity and host interactions through global metagenomics.</title>
        <authorList>
            <person name="Schulz F."/>
            <person name="Roux S."/>
            <person name="Paez-Espino D."/>
            <person name="Jungbluth S."/>
            <person name="Walsh D.A."/>
            <person name="Denef V.J."/>
            <person name="McMahon K.D."/>
            <person name="Konstantinidis K.T."/>
            <person name="Eloe-Fadrosh E.A."/>
            <person name="Kyrpides N.C."/>
            <person name="Woyke T."/>
        </authorList>
    </citation>
    <scope>NUCLEOTIDE SEQUENCE</scope>
    <source>
        <strain evidence="2">GVMAG-S-1101165-84</strain>
    </source>
</reference>
<name>A0A6C0K3G6_9ZZZZ</name>
<protein>
    <submittedName>
        <fullName evidence="2">Uncharacterized protein</fullName>
    </submittedName>
</protein>
<proteinExistence type="predicted"/>
<feature type="region of interest" description="Disordered" evidence="1">
    <location>
        <begin position="157"/>
        <end position="176"/>
    </location>
</feature>
<evidence type="ECO:0000256" key="1">
    <source>
        <dbReference type="SAM" id="MobiDB-lite"/>
    </source>
</evidence>
<feature type="compositionally biased region" description="Basic residues" evidence="1">
    <location>
        <begin position="162"/>
        <end position="176"/>
    </location>
</feature>
<evidence type="ECO:0000313" key="2">
    <source>
        <dbReference type="EMBL" id="QHU11340.1"/>
    </source>
</evidence>
<accession>A0A6C0K3G6</accession>
<dbReference type="EMBL" id="MN740781">
    <property type="protein sequence ID" value="QHU11340.1"/>
    <property type="molecule type" value="Genomic_DNA"/>
</dbReference>
<feature type="compositionally biased region" description="Basic and acidic residues" evidence="1">
    <location>
        <begin position="73"/>
        <end position="85"/>
    </location>
</feature>